<accession>A0A8J6BMP9</accession>
<feature type="region of interest" description="Disordered" evidence="1">
    <location>
        <begin position="1"/>
        <end position="53"/>
    </location>
</feature>
<name>A0A8J6BMP9_ZIZPA</name>
<proteinExistence type="predicted"/>
<dbReference type="Proteomes" id="UP000729402">
    <property type="component" value="Unassembled WGS sequence"/>
</dbReference>
<feature type="compositionally biased region" description="Low complexity" evidence="1">
    <location>
        <begin position="24"/>
        <end position="46"/>
    </location>
</feature>
<reference evidence="2" key="1">
    <citation type="journal article" date="2021" name="bioRxiv">
        <title>Whole Genome Assembly and Annotation of Northern Wild Rice, Zizania palustris L., Supports a Whole Genome Duplication in the Zizania Genus.</title>
        <authorList>
            <person name="Haas M."/>
            <person name="Kono T."/>
            <person name="Macchietto M."/>
            <person name="Millas R."/>
            <person name="McGilp L."/>
            <person name="Shao M."/>
            <person name="Duquette J."/>
            <person name="Hirsch C.N."/>
            <person name="Kimball J."/>
        </authorList>
    </citation>
    <scope>NUCLEOTIDE SEQUENCE</scope>
    <source>
        <tissue evidence="2">Fresh leaf tissue</tissue>
    </source>
</reference>
<feature type="compositionally biased region" description="Acidic residues" evidence="1">
    <location>
        <begin position="13"/>
        <end position="23"/>
    </location>
</feature>
<reference evidence="2" key="2">
    <citation type="submission" date="2021-02" db="EMBL/GenBank/DDBJ databases">
        <authorList>
            <person name="Kimball J.A."/>
            <person name="Haas M.W."/>
            <person name="Macchietto M."/>
            <person name="Kono T."/>
            <person name="Duquette J."/>
            <person name="Shao M."/>
        </authorList>
    </citation>
    <scope>NUCLEOTIDE SEQUENCE</scope>
    <source>
        <tissue evidence="2">Fresh leaf tissue</tissue>
    </source>
</reference>
<dbReference type="AlphaFoldDB" id="A0A8J6BMP9"/>
<gene>
    <name evidence="2" type="ORF">GUJ93_ZPchr0010g8811</name>
</gene>
<dbReference type="EMBL" id="JAAALK010000082">
    <property type="protein sequence ID" value="KAG8088106.1"/>
    <property type="molecule type" value="Genomic_DNA"/>
</dbReference>
<keyword evidence="3" id="KW-1185">Reference proteome</keyword>
<evidence type="ECO:0000313" key="3">
    <source>
        <dbReference type="Proteomes" id="UP000729402"/>
    </source>
</evidence>
<evidence type="ECO:0000313" key="2">
    <source>
        <dbReference type="EMBL" id="KAG8088106.1"/>
    </source>
</evidence>
<evidence type="ECO:0000256" key="1">
    <source>
        <dbReference type="SAM" id="MobiDB-lite"/>
    </source>
</evidence>
<comment type="caution">
    <text evidence="2">The sequence shown here is derived from an EMBL/GenBank/DDBJ whole genome shotgun (WGS) entry which is preliminary data.</text>
</comment>
<organism evidence="2 3">
    <name type="scientific">Zizania palustris</name>
    <name type="common">Northern wild rice</name>
    <dbReference type="NCBI Taxonomy" id="103762"/>
    <lineage>
        <taxon>Eukaryota</taxon>
        <taxon>Viridiplantae</taxon>
        <taxon>Streptophyta</taxon>
        <taxon>Embryophyta</taxon>
        <taxon>Tracheophyta</taxon>
        <taxon>Spermatophyta</taxon>
        <taxon>Magnoliopsida</taxon>
        <taxon>Liliopsida</taxon>
        <taxon>Poales</taxon>
        <taxon>Poaceae</taxon>
        <taxon>BOP clade</taxon>
        <taxon>Oryzoideae</taxon>
        <taxon>Oryzeae</taxon>
        <taxon>Zizaniinae</taxon>
        <taxon>Zizania</taxon>
    </lineage>
</organism>
<protein>
    <submittedName>
        <fullName evidence="2">Uncharacterized protein</fullName>
    </submittedName>
</protein>
<sequence>MKKTTRSTKIILDDEEEDDEVQEVEVNQNQQASSKASVASSSIPSSGTMAKRKAAALSFTPVAKRMTMRTQGDLCKAIGSEATKNQKPS</sequence>